<keyword evidence="1" id="KW-0175">Coiled coil</keyword>
<sequence length="508" mass="59367">MFDKIMYIRNFRFLNILCDNIKTYTHRENNVMRYILLRHYYDIANGVYAQLSSNYNVIFSSNMLTGDGIKIYFTDENYHQIDLEGEPYTLELFIEPSSKMIEKKAYIAESKQQALDQKMKAQQEEFKKQTLKKEAAEKIQKEVKEKETKEQDRVLKEKYDSDRDSRFIGVLENITQEVVDVQAKALLAIAAQNQLQQDNLIKLIAEQREQILLLNQDNKLLSAEISAKTNLMIEQVTNKNAEVDTYLVASMNQIIEKNNQLDQNLASQTEKTNHTMANLLAKNENLDKYNNDLQINTNKLFDTVIQKSNENDKRIADAIQRMNDVKDIQMTLDRINRTYEDKRKHIDHLKLDYVKKLHRINYITKKYNNMDQTQQEQLDAEMTAHKQTTISSFNVLEEIEKQKAGVQQKYLALMASTEFDTQAKKTTTDEYNKVMSEIEQSCINQIDEIDAQYKNLHDKYVNVADSVLPTMLQEFDSRSSSYNQASMSEPVDEPDDLPVQQKQYLPLI</sequence>
<keyword evidence="5" id="KW-1185">Reference proteome</keyword>
<accession>A0AA86P898</accession>
<gene>
    <name evidence="3" type="ORF">HINF_LOCUS21170</name>
    <name evidence="4" type="ORF">HINF_LOCUS68865</name>
</gene>
<name>A0AA86P898_9EUKA</name>
<reference evidence="4 5" key="2">
    <citation type="submission" date="2024-07" db="EMBL/GenBank/DDBJ databases">
        <authorList>
            <person name="Akdeniz Z."/>
        </authorList>
    </citation>
    <scope>NUCLEOTIDE SEQUENCE [LARGE SCALE GENOMIC DNA]</scope>
</reference>
<evidence type="ECO:0000256" key="2">
    <source>
        <dbReference type="SAM" id="MobiDB-lite"/>
    </source>
</evidence>
<feature type="region of interest" description="Disordered" evidence="2">
    <location>
        <begin position="479"/>
        <end position="508"/>
    </location>
</feature>
<feature type="coiled-coil region" evidence="1">
    <location>
        <begin position="119"/>
        <end position="152"/>
    </location>
</feature>
<dbReference type="Proteomes" id="UP001642409">
    <property type="component" value="Unassembled WGS sequence"/>
</dbReference>
<dbReference type="EMBL" id="CAXDID020000494">
    <property type="protein sequence ID" value="CAL6097315.1"/>
    <property type="molecule type" value="Genomic_DNA"/>
</dbReference>
<comment type="caution">
    <text evidence="3">The sequence shown here is derived from an EMBL/GenBank/DDBJ whole genome shotgun (WGS) entry which is preliminary data.</text>
</comment>
<evidence type="ECO:0000256" key="1">
    <source>
        <dbReference type="SAM" id="Coils"/>
    </source>
</evidence>
<feature type="coiled-coil region" evidence="1">
    <location>
        <begin position="251"/>
        <end position="296"/>
    </location>
</feature>
<evidence type="ECO:0000313" key="3">
    <source>
        <dbReference type="EMBL" id="CAI9933525.1"/>
    </source>
</evidence>
<dbReference type="AlphaFoldDB" id="A0AA86P898"/>
<proteinExistence type="predicted"/>
<organism evidence="3">
    <name type="scientific">Hexamita inflata</name>
    <dbReference type="NCBI Taxonomy" id="28002"/>
    <lineage>
        <taxon>Eukaryota</taxon>
        <taxon>Metamonada</taxon>
        <taxon>Diplomonadida</taxon>
        <taxon>Hexamitidae</taxon>
        <taxon>Hexamitinae</taxon>
        <taxon>Hexamita</taxon>
    </lineage>
</organism>
<dbReference type="EMBL" id="CATOUU010000543">
    <property type="protein sequence ID" value="CAI9933525.1"/>
    <property type="molecule type" value="Genomic_DNA"/>
</dbReference>
<reference evidence="3" key="1">
    <citation type="submission" date="2023-06" db="EMBL/GenBank/DDBJ databases">
        <authorList>
            <person name="Kurt Z."/>
        </authorList>
    </citation>
    <scope>NUCLEOTIDE SEQUENCE</scope>
</reference>
<evidence type="ECO:0000313" key="4">
    <source>
        <dbReference type="EMBL" id="CAL6097315.1"/>
    </source>
</evidence>
<evidence type="ECO:0000313" key="5">
    <source>
        <dbReference type="Proteomes" id="UP001642409"/>
    </source>
</evidence>
<protein>
    <submittedName>
        <fullName evidence="4">Hypothetical_protein</fullName>
    </submittedName>
</protein>